<dbReference type="InterPro" id="IPR050007">
    <property type="entry name" value="OtnK"/>
</dbReference>
<organism evidence="15 16">
    <name type="scientific">Paraburkholderia sabiae</name>
    <dbReference type="NCBI Taxonomy" id="273251"/>
    <lineage>
        <taxon>Bacteria</taxon>
        <taxon>Pseudomonadati</taxon>
        <taxon>Pseudomonadota</taxon>
        <taxon>Betaproteobacteria</taxon>
        <taxon>Burkholderiales</taxon>
        <taxon>Burkholderiaceae</taxon>
        <taxon>Paraburkholderia</taxon>
    </lineage>
</organism>
<evidence type="ECO:0000313" key="16">
    <source>
        <dbReference type="Proteomes" id="UP001494588"/>
    </source>
</evidence>
<evidence type="ECO:0000256" key="3">
    <source>
        <dbReference type="ARBA" id="ARBA00022741"/>
    </source>
</evidence>
<dbReference type="RefSeq" id="WP_233472088.1">
    <property type="nucleotide sequence ID" value="NZ_CAJHCS010000032.1"/>
</dbReference>
<comment type="catalytic activity">
    <reaction evidence="7">
        <text>3-dehydro-L-erythronate + ATP = 3-dehydro-4-O-phospho-L-erythronate + ADP + H(+)</text>
        <dbReference type="Rhea" id="RHEA:52552"/>
        <dbReference type="ChEBI" id="CHEBI:15378"/>
        <dbReference type="ChEBI" id="CHEBI:30616"/>
        <dbReference type="ChEBI" id="CHEBI:136592"/>
        <dbReference type="ChEBI" id="CHEBI:136670"/>
        <dbReference type="ChEBI" id="CHEBI:456216"/>
        <dbReference type="EC" id="2.7.1.217"/>
    </reaction>
</comment>
<dbReference type="Gene3D" id="3.40.50.10840">
    <property type="entry name" value="Putative sugar-binding, N-terminal domain"/>
    <property type="match status" value="1"/>
</dbReference>
<comment type="similarity">
    <text evidence="1">Belongs to the four-carbon acid sugar kinase family.</text>
</comment>
<dbReference type="Pfam" id="PF07005">
    <property type="entry name" value="SBD_N"/>
    <property type="match status" value="1"/>
</dbReference>
<evidence type="ECO:0000259" key="14">
    <source>
        <dbReference type="Pfam" id="PF17042"/>
    </source>
</evidence>
<accession>A0ABU9QLB9</accession>
<evidence type="ECO:0000256" key="4">
    <source>
        <dbReference type="ARBA" id="ARBA00022777"/>
    </source>
</evidence>
<evidence type="ECO:0000256" key="7">
    <source>
        <dbReference type="ARBA" id="ARBA00035898"/>
    </source>
</evidence>
<dbReference type="Pfam" id="PF17042">
    <property type="entry name" value="NBD_C"/>
    <property type="match status" value="1"/>
</dbReference>
<dbReference type="Proteomes" id="UP001494588">
    <property type="component" value="Unassembled WGS sequence"/>
</dbReference>
<keyword evidence="16" id="KW-1185">Reference proteome</keyword>
<dbReference type="InterPro" id="IPR031475">
    <property type="entry name" value="NBD_C"/>
</dbReference>
<dbReference type="InterPro" id="IPR037051">
    <property type="entry name" value="4-carb_acid_sugar_kinase_N_sf"/>
</dbReference>
<evidence type="ECO:0000256" key="9">
    <source>
        <dbReference type="ARBA" id="ARBA00037335"/>
    </source>
</evidence>
<evidence type="ECO:0000259" key="13">
    <source>
        <dbReference type="Pfam" id="PF07005"/>
    </source>
</evidence>
<dbReference type="NCBIfam" id="NF043035">
    <property type="entry name" value="OxoTetrKin"/>
    <property type="match status" value="1"/>
</dbReference>
<evidence type="ECO:0000256" key="8">
    <source>
        <dbReference type="ARBA" id="ARBA00036346"/>
    </source>
</evidence>
<evidence type="ECO:0000256" key="5">
    <source>
        <dbReference type="ARBA" id="ARBA00022840"/>
    </source>
</evidence>
<reference evidence="15 16" key="1">
    <citation type="submission" date="2024-01" db="EMBL/GenBank/DDBJ databases">
        <title>The diversity of rhizobia nodulating Mimosa spp. in eleven states of Brazil covering several biomes is determined by host plant, location, and edaphic factors.</title>
        <authorList>
            <person name="Rouws L."/>
            <person name="Barauna A."/>
            <person name="Beukes C."/>
            <person name="De Faria S.M."/>
            <person name="Gross E."/>
            <person name="Dos Reis Junior F.B."/>
            <person name="Simon M."/>
            <person name="Maluk M."/>
            <person name="Odee D.W."/>
            <person name="Kenicer G."/>
            <person name="Young J.P.W."/>
            <person name="Reis V.M."/>
            <person name="Zilli J."/>
            <person name="James E.K."/>
        </authorList>
    </citation>
    <scope>NUCLEOTIDE SEQUENCE [LARGE SCALE GENOMIC DNA]</scope>
    <source>
        <strain evidence="15 16">JPY77</strain>
    </source>
</reference>
<gene>
    <name evidence="15" type="primary">otnK</name>
    <name evidence="15" type="ORF">V4C55_31390</name>
</gene>
<comment type="catalytic activity">
    <reaction evidence="8">
        <text>3-dehydro-D-erythronate + ATP = 3-dehydro-4-O-phospho-D-erythronate + ADP + H(+)</text>
        <dbReference type="Rhea" id="RHEA:52556"/>
        <dbReference type="ChEBI" id="CHEBI:15378"/>
        <dbReference type="ChEBI" id="CHEBI:30616"/>
        <dbReference type="ChEBI" id="CHEBI:57958"/>
        <dbReference type="ChEBI" id="CHEBI:136593"/>
        <dbReference type="ChEBI" id="CHEBI:456216"/>
        <dbReference type="EC" id="2.7.1.217"/>
    </reaction>
</comment>
<dbReference type="GO" id="GO:0016301">
    <property type="term" value="F:kinase activity"/>
    <property type="evidence" value="ECO:0007669"/>
    <property type="project" value="UniProtKB-KW"/>
</dbReference>
<evidence type="ECO:0000256" key="6">
    <source>
        <dbReference type="ARBA" id="ARBA00023277"/>
    </source>
</evidence>
<evidence type="ECO:0000256" key="1">
    <source>
        <dbReference type="ARBA" id="ARBA00005715"/>
    </source>
</evidence>
<keyword evidence="5" id="KW-0067">ATP-binding</keyword>
<feature type="domain" description="Four-carbon acid sugar kinase nucleotide binding" evidence="14">
    <location>
        <begin position="259"/>
        <end position="416"/>
    </location>
</feature>
<keyword evidence="6" id="KW-0119">Carbohydrate metabolism</keyword>
<evidence type="ECO:0000256" key="12">
    <source>
        <dbReference type="ARBA" id="ARBA00041377"/>
    </source>
</evidence>
<proteinExistence type="inferred from homology"/>
<keyword evidence="4 15" id="KW-0418">Kinase</keyword>
<evidence type="ECO:0000313" key="15">
    <source>
        <dbReference type="EMBL" id="MEM5290238.1"/>
    </source>
</evidence>
<evidence type="ECO:0000256" key="10">
    <source>
        <dbReference type="ARBA" id="ARBA00039095"/>
    </source>
</evidence>
<keyword evidence="3" id="KW-0547">Nucleotide-binding</keyword>
<name>A0ABU9QLB9_9BURK</name>
<sequence>MSKPLLGCIADDFTGGTDLASTLVRGGMRTVQIIGVPMQEEVPDADAIVIALKSRTCDPEEAVRESLAALEWLRKAGCEQFFFKYCSTFDSTAKGNIGPVADALAEALGVDFAIACPAFPENGRTIYKGYLFVGDVLLNESGMRNHPLTPMTDANLARVLRSQTHAKVGSVMLDAVSKGPAAITAKFDALRADGVKYAIVDAVTDQDLLSIGAALSGHPLVTGGSGVAMGLPENFRSAGKLSAAASTASTLPEITGHGAVLSGSCSVATNGQVEHWKASRQAFQLDALELANGDRQIDEAIAWAAQRVSAEPVLIYGSATPEIVKRAQEKLGVEKAGALMERALATIARALVEQHGVRKLVVAGGETSGAVVKALHVSALRIGAPIDPGVPWTIGNGKEQLALALKSGNFGTKDFFEKALALAP</sequence>
<keyword evidence="2 15" id="KW-0808">Transferase</keyword>
<comment type="function">
    <text evidence="9">Catalyzes the ATP-dependent phosphorylation of 3-oxo-tetronate to 3-oxo-tetronate 4-phosphate.</text>
</comment>
<protein>
    <recommendedName>
        <fullName evidence="11">3-oxo-tetronate kinase</fullName>
        <ecNumber evidence="10">2.7.1.217</ecNumber>
    </recommendedName>
    <alternativeName>
        <fullName evidence="12">3-dehydrotetronate 4-kinase</fullName>
    </alternativeName>
</protein>
<dbReference type="InterPro" id="IPR042213">
    <property type="entry name" value="NBD_C_sf"/>
</dbReference>
<dbReference type="InterPro" id="IPR010737">
    <property type="entry name" value="4-carb_acid_sugar_kinase_N"/>
</dbReference>
<evidence type="ECO:0000256" key="2">
    <source>
        <dbReference type="ARBA" id="ARBA00022679"/>
    </source>
</evidence>
<dbReference type="SUPFAM" id="SSF142764">
    <property type="entry name" value="YgbK-like"/>
    <property type="match status" value="1"/>
</dbReference>
<feature type="domain" description="Four-carbon acid sugar kinase N-terminal" evidence="13">
    <location>
        <begin position="6"/>
        <end position="231"/>
    </location>
</feature>
<comment type="caution">
    <text evidence="15">The sequence shown here is derived from an EMBL/GenBank/DDBJ whole genome shotgun (WGS) entry which is preliminary data.</text>
</comment>
<evidence type="ECO:0000256" key="11">
    <source>
        <dbReference type="ARBA" id="ARBA00039461"/>
    </source>
</evidence>
<dbReference type="Gene3D" id="3.40.980.20">
    <property type="entry name" value="Four-carbon acid sugar kinase, nucleotide binding domain"/>
    <property type="match status" value="1"/>
</dbReference>
<dbReference type="EMBL" id="JAZHGC010000034">
    <property type="protein sequence ID" value="MEM5290238.1"/>
    <property type="molecule type" value="Genomic_DNA"/>
</dbReference>
<dbReference type="EC" id="2.7.1.217" evidence="10"/>